<sequence length="202" mass="22088">MEVQLQELIDKIKDNGVKAANSEKSRIIAEAEKKAKDIIHAAENKAKEIEKKAHEEAALNEARSREALQLAARDLILNISTKITNLFNEILIKESSKSFDQQTVSTLVSKALKSMGSDGTYEIALNESDAKAFGEALKVELSNLAKSGITIKPTRNIDAGFRLIEKDSAISYEFTNQVIAENLAAYVNPKLAEDIKKAAGLS</sequence>
<accession>A0A968KYG3</accession>
<proteinExistence type="predicted"/>
<dbReference type="EMBL" id="JAATLK010000001">
    <property type="protein sequence ID" value="NIZ47537.1"/>
    <property type="molecule type" value="Genomic_DNA"/>
</dbReference>
<evidence type="ECO:0000313" key="3">
    <source>
        <dbReference type="Proteomes" id="UP000752013"/>
    </source>
</evidence>
<keyword evidence="1" id="KW-0175">Coiled coil</keyword>
<feature type="coiled-coil region" evidence="1">
    <location>
        <begin position="28"/>
        <end position="59"/>
    </location>
</feature>
<protein>
    <recommendedName>
        <fullName evidence="4">V-type ATP synthase subunit E</fullName>
    </recommendedName>
</protein>
<keyword evidence="3" id="KW-1185">Reference proteome</keyword>
<organism evidence="2 3">
    <name type="scientific">Entomospira nematocerorum</name>
    <dbReference type="NCBI Taxonomy" id="2719987"/>
    <lineage>
        <taxon>Bacteria</taxon>
        <taxon>Pseudomonadati</taxon>
        <taxon>Spirochaetota</taxon>
        <taxon>Spirochaetia</taxon>
        <taxon>Spirochaetales</taxon>
        <taxon>Spirochaetaceae</taxon>
        <taxon>Entomospira</taxon>
    </lineage>
</organism>
<reference evidence="2" key="1">
    <citation type="submission" date="2020-03" db="EMBL/GenBank/DDBJ databases">
        <title>Spirochaetal bacteria isolated from arthropods constitute a novel genus Entomospira genus novum within the order Spirochaetales.</title>
        <authorList>
            <person name="Grana-Miraglia L."/>
            <person name="Sikutova S."/>
            <person name="Fingerle V."/>
            <person name="Sing A."/>
            <person name="Castillo-Ramirez S."/>
            <person name="Margos G."/>
            <person name="Rudolf I."/>
        </authorList>
    </citation>
    <scope>NUCLEOTIDE SEQUENCE</scope>
    <source>
        <strain evidence="2">BR208</strain>
    </source>
</reference>
<name>A0A968KYG3_9SPIO</name>
<dbReference type="Proteomes" id="UP000752013">
    <property type="component" value="Unassembled WGS sequence"/>
</dbReference>
<gene>
    <name evidence="2" type="ORF">HCT46_06400</name>
</gene>
<dbReference type="RefSeq" id="WP_167703980.1">
    <property type="nucleotide sequence ID" value="NZ_CP118168.1"/>
</dbReference>
<dbReference type="AlphaFoldDB" id="A0A968KYG3"/>
<evidence type="ECO:0000313" key="2">
    <source>
        <dbReference type="EMBL" id="NIZ47537.1"/>
    </source>
</evidence>
<comment type="caution">
    <text evidence="2">The sequence shown here is derived from an EMBL/GenBank/DDBJ whole genome shotgun (WGS) entry which is preliminary data.</text>
</comment>
<evidence type="ECO:0000256" key="1">
    <source>
        <dbReference type="SAM" id="Coils"/>
    </source>
</evidence>
<evidence type="ECO:0008006" key="4">
    <source>
        <dbReference type="Google" id="ProtNLM"/>
    </source>
</evidence>